<evidence type="ECO:0000313" key="3">
    <source>
        <dbReference type="Proteomes" id="UP000057820"/>
    </source>
</evidence>
<dbReference type="KEGG" id="nfr:ERS450000_02373"/>
<dbReference type="InterPro" id="IPR050766">
    <property type="entry name" value="Bact_Lucif_Oxidored"/>
</dbReference>
<dbReference type="EMBL" id="LN868938">
    <property type="protein sequence ID" value="CRY77381.1"/>
    <property type="molecule type" value="Genomic_DNA"/>
</dbReference>
<dbReference type="Proteomes" id="UP000057820">
    <property type="component" value="Chromosome 1"/>
</dbReference>
<dbReference type="GO" id="GO:0052601">
    <property type="term" value="F:limonene 1,2-monooxygenase [NAD(P)H) activity"/>
    <property type="evidence" value="ECO:0007669"/>
    <property type="project" value="UniProtKB-EC"/>
</dbReference>
<dbReference type="EC" id="1.14.13.107" evidence="2"/>
<proteinExistence type="predicted"/>
<dbReference type="InterPro" id="IPR011251">
    <property type="entry name" value="Luciferase-like_dom"/>
</dbReference>
<protein>
    <submittedName>
        <fullName evidence="2">Limonene 1,2-monooxygenase</fullName>
        <ecNumber evidence="2">1.14.13.107</ecNumber>
    </submittedName>
</protein>
<accession>A0A0H5P4D5</accession>
<dbReference type="PANTHER" id="PTHR30137:SF6">
    <property type="entry name" value="LUCIFERASE-LIKE MONOOXYGENASE"/>
    <property type="match status" value="1"/>
</dbReference>
<dbReference type="InterPro" id="IPR036661">
    <property type="entry name" value="Luciferase-like_sf"/>
</dbReference>
<organism evidence="2 3">
    <name type="scientific">Nocardia farcinica</name>
    <dbReference type="NCBI Taxonomy" id="37329"/>
    <lineage>
        <taxon>Bacteria</taxon>
        <taxon>Bacillati</taxon>
        <taxon>Actinomycetota</taxon>
        <taxon>Actinomycetes</taxon>
        <taxon>Mycobacteriales</taxon>
        <taxon>Nocardiaceae</taxon>
        <taxon>Nocardia</taxon>
    </lineage>
</organism>
<gene>
    <name evidence="2" type="primary">limB_4</name>
    <name evidence="2" type="ORF">ERS450000_02373</name>
</gene>
<dbReference type="PANTHER" id="PTHR30137">
    <property type="entry name" value="LUCIFERASE-LIKE MONOOXYGENASE"/>
    <property type="match status" value="1"/>
</dbReference>
<dbReference type="Gene3D" id="3.20.20.30">
    <property type="entry name" value="Luciferase-like domain"/>
    <property type="match status" value="1"/>
</dbReference>
<evidence type="ECO:0000259" key="1">
    <source>
        <dbReference type="Pfam" id="PF00296"/>
    </source>
</evidence>
<dbReference type="CDD" id="cd00347">
    <property type="entry name" value="Flavin_utilizing_monoxygenases"/>
    <property type="match status" value="1"/>
</dbReference>
<evidence type="ECO:0000313" key="2">
    <source>
        <dbReference type="EMBL" id="CRY77381.1"/>
    </source>
</evidence>
<dbReference type="RefSeq" id="WP_060592552.1">
    <property type="nucleotide sequence ID" value="NZ_CP031418.1"/>
</dbReference>
<reference evidence="3" key="1">
    <citation type="submission" date="2015-03" db="EMBL/GenBank/DDBJ databases">
        <authorList>
            <consortium name="Pathogen Informatics"/>
        </authorList>
    </citation>
    <scope>NUCLEOTIDE SEQUENCE [LARGE SCALE GENOMIC DNA]</scope>
    <source>
        <strain evidence="3">NCTC11134</strain>
    </source>
</reference>
<dbReference type="GO" id="GO:0005829">
    <property type="term" value="C:cytosol"/>
    <property type="evidence" value="ECO:0007669"/>
    <property type="project" value="TreeGrafter"/>
</dbReference>
<dbReference type="Pfam" id="PF00296">
    <property type="entry name" value="Bac_luciferase"/>
    <property type="match status" value="2"/>
</dbReference>
<dbReference type="AlphaFoldDB" id="A0A0H5P4D5"/>
<name>A0A0H5P4D5_NOCFR</name>
<feature type="domain" description="Luciferase-like" evidence="1">
    <location>
        <begin position="6"/>
        <end position="120"/>
    </location>
</feature>
<keyword evidence="2" id="KW-0560">Oxidoreductase</keyword>
<dbReference type="SUPFAM" id="SSF51679">
    <property type="entry name" value="Bacterial luciferase-like"/>
    <property type="match status" value="1"/>
</dbReference>
<keyword evidence="2" id="KW-0503">Monooxygenase</keyword>
<feature type="domain" description="Luciferase-like" evidence="1">
    <location>
        <begin position="184"/>
        <end position="347"/>
    </location>
</feature>
<sequence>MTVPLSVLDLAPVSAGSSPRQALRNTVELARKAEEWGYHRYWLAEHHFVAVASASPITLIALVAAATSRIRVGSGAVQLGHHTSASIVEGFGTVDALHPGRLDLGIGRSGHRRAQFGAEAGAPEGAHPVDDAATGRTTVRDGVVVPPAFDPRGLGDRRRYLAGLAALHLPGAEPLDFAAQIAEIRALLDGTYVSADGVPLHAVPGEGARVQLWLFGSSGGESAELAGRLGLPFAAAYHTAPGTALEAVAAYRAAFRPSVQLAEPYVVVSADVVVAEDDATARHLASTYGHWVHSIRAGGGAAEILDPDTAAPLTPDQRRLVEDRLATQFVGSPATVVERLGALQRATGANELLVTSVTHDHAARLASHRLLAEAWGLPPAARDGHARTGAAVTP</sequence>